<keyword evidence="3" id="KW-0808">Transferase</keyword>
<dbReference type="AlphaFoldDB" id="A0A6J7RQ50"/>
<dbReference type="Gene3D" id="3.40.50.150">
    <property type="entry name" value="Vaccinia Virus protein VP39"/>
    <property type="match status" value="1"/>
</dbReference>
<evidence type="ECO:0000256" key="3">
    <source>
        <dbReference type="ARBA" id="ARBA00022679"/>
    </source>
</evidence>
<dbReference type="GO" id="GO:0032259">
    <property type="term" value="P:methylation"/>
    <property type="evidence" value="ECO:0007669"/>
    <property type="project" value="UniProtKB-KW"/>
</dbReference>
<dbReference type="SUPFAM" id="SSF53335">
    <property type="entry name" value="S-adenosyl-L-methionine-dependent methyltransferases"/>
    <property type="match status" value="1"/>
</dbReference>
<organism evidence="6">
    <name type="scientific">freshwater metagenome</name>
    <dbReference type="NCBI Taxonomy" id="449393"/>
    <lineage>
        <taxon>unclassified sequences</taxon>
        <taxon>metagenomes</taxon>
        <taxon>ecological metagenomes</taxon>
    </lineage>
</organism>
<proteinExistence type="predicted"/>
<dbReference type="EMBL" id="CAFBPN010000140">
    <property type="protein sequence ID" value="CAB5030939.1"/>
    <property type="molecule type" value="Genomic_DNA"/>
</dbReference>
<protein>
    <submittedName>
        <fullName evidence="6">Unannotated protein</fullName>
    </submittedName>
</protein>
<keyword evidence="2" id="KW-0489">Methyltransferase</keyword>
<evidence type="ECO:0000256" key="2">
    <source>
        <dbReference type="ARBA" id="ARBA00022603"/>
    </source>
</evidence>
<dbReference type="PANTHER" id="PTHR44307:SF2">
    <property type="entry name" value="PHOSPHOETHANOLAMINE METHYLTRANSFERASE ISOFORM X1"/>
    <property type="match status" value="1"/>
</dbReference>
<gene>
    <name evidence="6" type="ORF">UFOPK4098_01536</name>
</gene>
<comment type="pathway">
    <text evidence="1">Lipid metabolism.</text>
</comment>
<evidence type="ECO:0000256" key="1">
    <source>
        <dbReference type="ARBA" id="ARBA00005189"/>
    </source>
</evidence>
<feature type="domain" description="Methyltransferase type 11" evidence="5">
    <location>
        <begin position="76"/>
        <end position="175"/>
    </location>
</feature>
<name>A0A6J7RQ50_9ZZZZ</name>
<reference evidence="6" key="1">
    <citation type="submission" date="2020-05" db="EMBL/GenBank/DDBJ databases">
        <authorList>
            <person name="Chiriac C."/>
            <person name="Salcher M."/>
            <person name="Ghai R."/>
            <person name="Kavagutti S V."/>
        </authorList>
    </citation>
    <scope>NUCLEOTIDE SEQUENCE</scope>
</reference>
<dbReference type="InterPro" id="IPR029063">
    <property type="entry name" value="SAM-dependent_MTases_sf"/>
</dbReference>
<dbReference type="InterPro" id="IPR013216">
    <property type="entry name" value="Methyltransf_11"/>
</dbReference>
<evidence type="ECO:0000313" key="6">
    <source>
        <dbReference type="EMBL" id="CAB5030939.1"/>
    </source>
</evidence>
<sequence>MVRRRSQLIPWRVAGGVADEHANADQVVRETGWVFNNETGAALTLEDFVMSGNKEVNAYLRVFGMNEMNLEELSVLEIGSGIGRMTSRLTHRFGTVIAADVDATFLERCRETVAKHGVINRLRTAHVTDGHSVPLADNSVDAVFSYITLQHCSNADALSLTKESLRVAKPHGVVMLNYRTWVLADIFLQPTGALVRALWKTKVFGPWLAKQRVATRLGWQANRVSTSDVLDVIRQSGRPCSEIVLFHHPRRRRSLLAGITDRVIGGSGIQERVLPRANKSHWWLILRLGE</sequence>
<dbReference type="CDD" id="cd02440">
    <property type="entry name" value="AdoMet_MTases"/>
    <property type="match status" value="1"/>
</dbReference>
<dbReference type="GO" id="GO:0008757">
    <property type="term" value="F:S-adenosylmethionine-dependent methyltransferase activity"/>
    <property type="evidence" value="ECO:0007669"/>
    <property type="project" value="InterPro"/>
</dbReference>
<dbReference type="PANTHER" id="PTHR44307">
    <property type="entry name" value="PHOSPHOETHANOLAMINE METHYLTRANSFERASE"/>
    <property type="match status" value="1"/>
</dbReference>
<dbReference type="Pfam" id="PF08241">
    <property type="entry name" value="Methyltransf_11"/>
    <property type="match status" value="1"/>
</dbReference>
<evidence type="ECO:0000259" key="5">
    <source>
        <dbReference type="Pfam" id="PF08241"/>
    </source>
</evidence>
<accession>A0A6J7RQ50</accession>
<evidence type="ECO:0000256" key="4">
    <source>
        <dbReference type="ARBA" id="ARBA00025707"/>
    </source>
</evidence>
<comment type="pathway">
    <text evidence="4">Phospholipid metabolism.</text>
</comment>